<protein>
    <recommendedName>
        <fullName evidence="13">Sulfhydryl oxidase</fullName>
        <ecNumber evidence="13">1.8.3.2</ecNumber>
    </recommendedName>
</protein>
<accession>A0A182JDQ7</accession>
<evidence type="ECO:0000259" key="15">
    <source>
        <dbReference type="PROSITE" id="PS51352"/>
    </source>
</evidence>
<comment type="subcellular location">
    <subcellularLocation>
        <location evidence="2">Membrane</location>
    </subcellularLocation>
</comment>
<dbReference type="GO" id="GO:0003756">
    <property type="term" value="F:protein disulfide isomerase activity"/>
    <property type="evidence" value="ECO:0007669"/>
    <property type="project" value="TreeGrafter"/>
</dbReference>
<dbReference type="PROSITE" id="PS50244">
    <property type="entry name" value="S5A_REDUCTASE"/>
    <property type="match status" value="1"/>
</dbReference>
<dbReference type="Gene3D" id="1.20.120.310">
    <property type="entry name" value="ERV/ALR sulfhydryl oxidase domain"/>
    <property type="match status" value="1"/>
</dbReference>
<feature type="transmembrane region" description="Helical" evidence="13">
    <location>
        <begin position="656"/>
        <end position="674"/>
    </location>
</feature>
<dbReference type="InterPro" id="IPR031905">
    <property type="entry name" value="Flotillin_C"/>
</dbReference>
<comment type="similarity">
    <text evidence="4">Belongs to the band 7/mec-2 family. Flotillin subfamily.</text>
</comment>
<evidence type="ECO:0000313" key="16">
    <source>
        <dbReference type="EnsemblMetazoa" id="AATE016149-PA.1"/>
    </source>
</evidence>
<evidence type="ECO:0000256" key="2">
    <source>
        <dbReference type="ARBA" id="ARBA00004370"/>
    </source>
</evidence>
<feature type="transmembrane region" description="Helical" evidence="13">
    <location>
        <begin position="960"/>
        <end position="983"/>
    </location>
</feature>
<evidence type="ECO:0000256" key="1">
    <source>
        <dbReference type="ARBA" id="ARBA00001974"/>
    </source>
</evidence>
<keyword evidence="5 13" id="KW-0285">Flavoprotein</keyword>
<evidence type="ECO:0000256" key="7">
    <source>
        <dbReference type="ARBA" id="ARBA00022827"/>
    </source>
</evidence>
<dbReference type="VEuPathDB" id="VectorBase:AATE016149"/>
<dbReference type="PROSITE" id="PS51324">
    <property type="entry name" value="ERV_ALR"/>
    <property type="match status" value="1"/>
</dbReference>
<comment type="similarity">
    <text evidence="3">Belongs to the quiescin-sulfhydryl oxidase (QSOX) family.</text>
</comment>
<dbReference type="FunFam" id="3.40.30.10:FF:000073">
    <property type="entry name" value="Sulfhydryl oxidase"/>
    <property type="match status" value="1"/>
</dbReference>
<keyword evidence="8 13" id="KW-0560">Oxidoreductase</keyword>
<dbReference type="Pfam" id="PF18371">
    <property type="entry name" value="FAD_SOX"/>
    <property type="match status" value="1"/>
</dbReference>
<comment type="caution">
    <text evidence="13">Lacks conserved residue(s) required for the propagation of feature annotation.</text>
</comment>
<evidence type="ECO:0000256" key="5">
    <source>
        <dbReference type="ARBA" id="ARBA00022630"/>
    </source>
</evidence>
<dbReference type="PROSITE" id="PS51352">
    <property type="entry name" value="THIOREDOXIN_2"/>
    <property type="match status" value="1"/>
</dbReference>
<dbReference type="SMART" id="SM00244">
    <property type="entry name" value="PHB"/>
    <property type="match status" value="1"/>
</dbReference>
<comment type="cofactor">
    <cofactor evidence="1 13">
        <name>FAD</name>
        <dbReference type="ChEBI" id="CHEBI:57692"/>
    </cofactor>
</comment>
<feature type="transmembrane region" description="Helical" evidence="13">
    <location>
        <begin position="727"/>
        <end position="749"/>
    </location>
</feature>
<dbReference type="Pfam" id="PF01145">
    <property type="entry name" value="Band_7"/>
    <property type="match status" value="1"/>
</dbReference>
<dbReference type="InterPro" id="IPR040986">
    <property type="entry name" value="QSOX_FAD-bd_dom"/>
</dbReference>
<evidence type="ECO:0000256" key="11">
    <source>
        <dbReference type="ARBA" id="ARBA00023180"/>
    </source>
</evidence>
<dbReference type="EnsemblMetazoa" id="AATE016149-RA">
    <property type="protein sequence ID" value="AATE016149-PA.1"/>
    <property type="gene ID" value="AATE016149"/>
</dbReference>
<dbReference type="SUPFAM" id="SSF117892">
    <property type="entry name" value="Band 7/SPFH domain"/>
    <property type="match status" value="1"/>
</dbReference>
<dbReference type="InterPro" id="IPR036774">
    <property type="entry name" value="ERV/ALR_sulphydryl_oxid_sf"/>
</dbReference>
<keyword evidence="10" id="KW-1015">Disulfide bond</keyword>
<dbReference type="Pfam" id="PF15975">
    <property type="entry name" value="Flot"/>
    <property type="match status" value="1"/>
</dbReference>
<evidence type="ECO:0000256" key="4">
    <source>
        <dbReference type="ARBA" id="ARBA00007161"/>
    </source>
</evidence>
<keyword evidence="13" id="KW-0812">Transmembrane</keyword>
<dbReference type="GO" id="GO:0006457">
    <property type="term" value="P:protein folding"/>
    <property type="evidence" value="ECO:0007669"/>
    <property type="project" value="TreeGrafter"/>
</dbReference>
<evidence type="ECO:0000256" key="8">
    <source>
        <dbReference type="ARBA" id="ARBA00023002"/>
    </source>
</evidence>
<dbReference type="SUPFAM" id="SSF69000">
    <property type="entry name" value="FAD-dependent thiol oxidase"/>
    <property type="match status" value="1"/>
</dbReference>
<dbReference type="InterPro" id="IPR039798">
    <property type="entry name" value="Sulfhydryl_oxidase"/>
</dbReference>
<dbReference type="InterPro" id="IPR001107">
    <property type="entry name" value="Band_7"/>
</dbReference>
<evidence type="ECO:0000259" key="14">
    <source>
        <dbReference type="PROSITE" id="PS51324"/>
    </source>
</evidence>
<evidence type="ECO:0000256" key="12">
    <source>
        <dbReference type="ARBA" id="ARBA00048864"/>
    </source>
</evidence>
<dbReference type="InterPro" id="IPR036249">
    <property type="entry name" value="Thioredoxin-like_sf"/>
</dbReference>
<name>A0A182JDQ7_ANOAO</name>
<dbReference type="Gene3D" id="3.30.479.30">
    <property type="entry name" value="Band 7 domain"/>
    <property type="match status" value="1"/>
</dbReference>
<dbReference type="FunFam" id="1.20.120.310:FF:000001">
    <property type="entry name" value="Sulfhydryl oxidase"/>
    <property type="match status" value="1"/>
</dbReference>
<evidence type="ECO:0000256" key="6">
    <source>
        <dbReference type="ARBA" id="ARBA00022729"/>
    </source>
</evidence>
<organism evidence="16">
    <name type="scientific">Anopheles atroparvus</name>
    <name type="common">European mosquito</name>
    <dbReference type="NCBI Taxonomy" id="41427"/>
    <lineage>
        <taxon>Eukaryota</taxon>
        <taxon>Metazoa</taxon>
        <taxon>Ecdysozoa</taxon>
        <taxon>Arthropoda</taxon>
        <taxon>Hexapoda</taxon>
        <taxon>Insecta</taxon>
        <taxon>Pterygota</taxon>
        <taxon>Neoptera</taxon>
        <taxon>Endopterygota</taxon>
        <taxon>Diptera</taxon>
        <taxon>Nematocera</taxon>
        <taxon>Culicoidea</taxon>
        <taxon>Culicidae</taxon>
        <taxon>Anophelinae</taxon>
        <taxon>Anopheles</taxon>
    </lineage>
</organism>
<keyword evidence="7 13" id="KW-0274">FAD</keyword>
<feature type="transmembrane region" description="Helical" evidence="13">
    <location>
        <begin position="789"/>
        <end position="809"/>
    </location>
</feature>
<dbReference type="InterPro" id="IPR013766">
    <property type="entry name" value="Thioredoxin_domain"/>
</dbReference>
<dbReference type="Gene3D" id="3.40.30.10">
    <property type="entry name" value="Glutaredoxin"/>
    <property type="match status" value="1"/>
</dbReference>
<dbReference type="EC" id="1.8.3.2" evidence="13"/>
<dbReference type="Pfam" id="PF00085">
    <property type="entry name" value="Thioredoxin"/>
    <property type="match status" value="1"/>
</dbReference>
<proteinExistence type="inferred from homology"/>
<dbReference type="Gene3D" id="1.20.120.1960">
    <property type="entry name" value="QSOX sulfhydryl oxidase domain"/>
    <property type="match status" value="1"/>
</dbReference>
<keyword evidence="13" id="KW-1133">Transmembrane helix</keyword>
<dbReference type="SUPFAM" id="SSF52833">
    <property type="entry name" value="Thioredoxin-like"/>
    <property type="match status" value="1"/>
</dbReference>
<dbReference type="InterPro" id="IPR042568">
    <property type="entry name" value="QSOX_FAD-bd_sf"/>
</dbReference>
<dbReference type="GO" id="GO:0016971">
    <property type="term" value="F:flavin-dependent sulfhydryl oxidase activity"/>
    <property type="evidence" value="ECO:0007669"/>
    <property type="project" value="InterPro"/>
</dbReference>
<dbReference type="PANTHER" id="PTHR22897:SF8">
    <property type="entry name" value="SULFHYDRYL OXIDASE"/>
    <property type="match status" value="1"/>
</dbReference>
<keyword evidence="9 13" id="KW-0472">Membrane</keyword>
<dbReference type="InterPro" id="IPR017905">
    <property type="entry name" value="ERV/ALR_sulphydryl_oxidase"/>
</dbReference>
<dbReference type="STRING" id="41427.A0A182JDQ7"/>
<evidence type="ECO:0000256" key="9">
    <source>
        <dbReference type="ARBA" id="ARBA00023136"/>
    </source>
</evidence>
<feature type="transmembrane region" description="Helical" evidence="13">
    <location>
        <begin position="910"/>
        <end position="928"/>
    </location>
</feature>
<comment type="catalytic activity">
    <reaction evidence="12 13">
        <text>2 R'C(R)SH + O2 = R'C(R)S-S(R)CR' + H2O2</text>
        <dbReference type="Rhea" id="RHEA:17357"/>
        <dbReference type="ChEBI" id="CHEBI:15379"/>
        <dbReference type="ChEBI" id="CHEBI:16240"/>
        <dbReference type="ChEBI" id="CHEBI:16520"/>
        <dbReference type="ChEBI" id="CHEBI:17412"/>
        <dbReference type="EC" id="1.8.3.2"/>
    </reaction>
</comment>
<feature type="domain" description="Thioredoxin" evidence="15">
    <location>
        <begin position="73"/>
        <end position="197"/>
    </location>
</feature>
<feature type="domain" description="ERV/ALR sulfhydryl oxidase" evidence="14">
    <location>
        <begin position="455"/>
        <end position="558"/>
    </location>
</feature>
<reference evidence="16" key="1">
    <citation type="submission" date="2022-08" db="UniProtKB">
        <authorList>
            <consortium name="EnsemblMetazoa"/>
        </authorList>
    </citation>
    <scope>IDENTIFICATION</scope>
    <source>
        <strain evidence="16">EBRO</strain>
    </source>
</reference>
<keyword evidence="11" id="KW-0325">Glycoprotein</keyword>
<dbReference type="CDD" id="cd03399">
    <property type="entry name" value="SPFH_flotillin"/>
    <property type="match status" value="1"/>
</dbReference>
<dbReference type="CDD" id="cd02992">
    <property type="entry name" value="PDI_a_QSOX"/>
    <property type="match status" value="1"/>
</dbReference>
<dbReference type="GO" id="GO:0005615">
    <property type="term" value="C:extracellular space"/>
    <property type="evidence" value="ECO:0007669"/>
    <property type="project" value="TreeGrafter"/>
</dbReference>
<dbReference type="GO" id="GO:0000139">
    <property type="term" value="C:Golgi membrane"/>
    <property type="evidence" value="ECO:0007669"/>
    <property type="project" value="TreeGrafter"/>
</dbReference>
<dbReference type="FunFam" id="3.30.479.30:FF:000003">
    <property type="entry name" value="Flotillin 2"/>
    <property type="match status" value="1"/>
</dbReference>
<evidence type="ECO:0000256" key="13">
    <source>
        <dbReference type="RuleBase" id="RU371123"/>
    </source>
</evidence>
<evidence type="ECO:0000256" key="3">
    <source>
        <dbReference type="ARBA" id="ARBA00006041"/>
    </source>
</evidence>
<keyword evidence="6" id="KW-0732">Signal</keyword>
<evidence type="ECO:0000256" key="10">
    <source>
        <dbReference type="ARBA" id="ARBA00023157"/>
    </source>
</evidence>
<feature type="transmembrane region" description="Helical" evidence="13">
    <location>
        <begin position="871"/>
        <end position="890"/>
    </location>
</feature>
<sequence>MVSLRIGGPFKLSRGRTSQLCLILVLVATIEIGHGPWPSSVHGGAVGLREKLSAYEQFRFRRQIEESESNGLYDATDSVLSLTAANLKERVFNQPHASLVEFYNSYCGFCRRFAPIWKQLAVDILGWQKLVQVTALDCSRDENNAICREFEVMAYPTIRFFAPHYTDGERKIGEPLKEHDGQRIVDRLVEFMQHVENKPSNWPNLTAINRTDDKATLFELDGAGSTRPKFVYLINEKDTNATIGMQVILDFHDTPEAIVYRVHDATASANGLSVVDGSSLSVISLPIDEYSREKIRQAIQSHLRQHHILVTDVSTKSTVKKAGDGGATTEQNISALMEHKQEAAIRAKVKELGPAVVYQADLEEAVRFALFHEIARFKTIDGERLVALRNLLNVLVRYFPFNDNGRRFLTEVRQYVLNAGEQSLDGEAFVERVNALEEERKPVFSSNHWVGCSGSKEGLRRYPCGLWTLFHYLTVQAAESDQSSNPQEVLEAMHGYIKNYFGCSECSQHFQQMAEKNRIWQVSTKEDAILWLWSSHNEVNKRLAGDATEDPEHPKAQFPSAGDCAQCRQKILTNHHNHQQYTMEGGTEWNLMEVLRYLKHMYAYERRNVFGLHDSSLVPQGSEGRSEWGGAAAAGAQTGYHSYGNVLSDIDIRFSALLYVTCIVMIVIAIKMVVKRGYRKKMYPHDILVRYNLRIRISNPEQISKLEKTLFKGKTMFSWLDLRSINLINFLLVNLIITVVVLGGLLATIEKHLPIAIRQTFRYGKHALKGTPDRWVSLLEVPKAWFKHFYVFAAAWSVAGFVCMTQAYFTGKPAPDIVINFLDTMATNRRGVRTTPTETLIAMTLITLQCLRRFYETWFVQVFSSSLKINLSAYLVGYIHYFCTVVSILSQAEGFTRSGPVTLPANGYRFEPNATMALAIGVFYYAWFHQYQSNVILANLRKDKAGKVVSQKHSMPTGDYFELISSPHMFFEIVMYVVLFGVLHRNTSMVISLNTMTLQVESPTVYTSQGVPISVTGIAQVKIQGQNEDMLLTACEQFLGKKESEIQHIALVTLEGHQRAIMGSMTVEEIYKDRKKFSKQVFEVASSDLVNMGITVVSYTLKDIRDEEGYLKSLGMARTAEVKRDARIGEAEARCDATIKEAIAEEQRMAARFLNDTEIAKAQRDFELKKAVYDVEVQTKKAEAEMAYELQAAKTKQRIKEEQMQIKVVERTQEIAVQEQEMQRRERELEATIRRPAEAEKFRLEKLAEANKLRVILEAEAEAEAIKVRGEAEAFAIAAKSKAEAEQMAKKAEAWREYREAAMVDMLLETLPKVAAEVAAPLSQAKKITMVSSGNGEVGAVKLTGEVLQIVNKIPELVKSITGVDISRAVFDISPIDTVLGLHPEVIV</sequence>
<dbReference type="PANTHER" id="PTHR22897">
    <property type="entry name" value="QUIESCIN Q6-RELATED SULFHYDRYL OXIDASE"/>
    <property type="match status" value="1"/>
</dbReference>
<dbReference type="InterPro" id="IPR036013">
    <property type="entry name" value="Band_7/SPFH_dom_sf"/>
</dbReference>
<dbReference type="GO" id="GO:0006629">
    <property type="term" value="P:lipid metabolic process"/>
    <property type="evidence" value="ECO:0007669"/>
    <property type="project" value="InterPro"/>
</dbReference>
<dbReference type="FunFam" id="1.20.120.1960:FF:000001">
    <property type="entry name" value="Sulfhydryl oxidase"/>
    <property type="match status" value="1"/>
</dbReference>
<dbReference type="Pfam" id="PF04777">
    <property type="entry name" value="Evr1_Alr"/>
    <property type="match status" value="1"/>
</dbReference>
<dbReference type="GO" id="GO:0016627">
    <property type="term" value="F:oxidoreductase activity, acting on the CH-CH group of donors"/>
    <property type="evidence" value="ECO:0007669"/>
    <property type="project" value="InterPro"/>
</dbReference>